<dbReference type="InterPro" id="IPR005195">
    <property type="entry name" value="Glyco_hydro_65_M"/>
</dbReference>
<dbReference type="InterPro" id="IPR005194">
    <property type="entry name" value="Glyco_hydro_65_C"/>
</dbReference>
<protein>
    <submittedName>
        <fullName evidence="5">Glycoside hydrolase family 65 protein</fullName>
    </submittedName>
</protein>
<feature type="domain" description="Glycoside hydrolase family 65 central catalytic" evidence="2">
    <location>
        <begin position="321"/>
        <end position="683"/>
    </location>
</feature>
<dbReference type="GO" id="GO:0016787">
    <property type="term" value="F:hydrolase activity"/>
    <property type="evidence" value="ECO:0007669"/>
    <property type="project" value="UniProtKB-KW"/>
</dbReference>
<dbReference type="SUPFAM" id="SSF74650">
    <property type="entry name" value="Galactose mutarotase-like"/>
    <property type="match status" value="1"/>
</dbReference>
<dbReference type="SUPFAM" id="SSF48208">
    <property type="entry name" value="Six-hairpin glycosidases"/>
    <property type="match status" value="1"/>
</dbReference>
<dbReference type="PIRSF" id="PIRSF036289">
    <property type="entry name" value="Glycosyl_hydrolase_malt_phosph"/>
    <property type="match status" value="1"/>
</dbReference>
<evidence type="ECO:0000259" key="2">
    <source>
        <dbReference type="Pfam" id="PF03632"/>
    </source>
</evidence>
<evidence type="ECO:0000259" key="3">
    <source>
        <dbReference type="Pfam" id="PF03633"/>
    </source>
</evidence>
<dbReference type="Proteomes" id="UP001623661">
    <property type="component" value="Unassembled WGS sequence"/>
</dbReference>
<dbReference type="InterPro" id="IPR017045">
    <property type="entry name" value="Malt_Pase/Glycosyl_Hdrlase"/>
</dbReference>
<proteinExistence type="inferred from homology"/>
<dbReference type="Pfam" id="PF03633">
    <property type="entry name" value="Glyco_hydro_65C"/>
    <property type="match status" value="1"/>
</dbReference>
<dbReference type="PANTHER" id="PTHR11051">
    <property type="entry name" value="GLYCOSYL HYDROLASE-RELATED"/>
    <property type="match status" value="1"/>
</dbReference>
<dbReference type="InterPro" id="IPR012341">
    <property type="entry name" value="6hp_glycosidase-like_sf"/>
</dbReference>
<dbReference type="Gene3D" id="2.70.98.40">
    <property type="entry name" value="Glycoside hydrolase, family 65, N-terminal domain"/>
    <property type="match status" value="1"/>
</dbReference>
<dbReference type="Pfam" id="PF03632">
    <property type="entry name" value="Glyco_hydro_65m"/>
    <property type="match status" value="1"/>
</dbReference>
<evidence type="ECO:0000259" key="4">
    <source>
        <dbReference type="Pfam" id="PF03636"/>
    </source>
</evidence>
<dbReference type="Pfam" id="PF03636">
    <property type="entry name" value="Glyco_hydro_65N"/>
    <property type="match status" value="1"/>
</dbReference>
<dbReference type="Gene3D" id="2.60.420.10">
    <property type="entry name" value="Maltose phosphorylase, domain 3"/>
    <property type="match status" value="1"/>
</dbReference>
<organism evidence="5 6">
    <name type="scientific">Candidatus Clostridium radicumherbarum</name>
    <dbReference type="NCBI Taxonomy" id="3381662"/>
    <lineage>
        <taxon>Bacteria</taxon>
        <taxon>Bacillati</taxon>
        <taxon>Bacillota</taxon>
        <taxon>Clostridia</taxon>
        <taxon>Eubacteriales</taxon>
        <taxon>Clostridiaceae</taxon>
        <taxon>Clostridium</taxon>
    </lineage>
</organism>
<accession>A0ABW8TQW0</accession>
<reference evidence="5 6" key="1">
    <citation type="submission" date="2024-11" db="EMBL/GenBank/DDBJ databases">
        <authorList>
            <person name="Heng Y.C."/>
            <person name="Lim A.C.H."/>
            <person name="Lee J.K.Y."/>
            <person name="Kittelmann S."/>
        </authorList>
    </citation>
    <scope>NUCLEOTIDE SEQUENCE [LARGE SCALE GENOMIC DNA]</scope>
    <source>
        <strain evidence="5 6">WILCCON 0202</strain>
    </source>
</reference>
<dbReference type="PANTHER" id="PTHR11051:SF14">
    <property type="entry name" value="MALTOSE PHOSPHORYLASE"/>
    <property type="match status" value="1"/>
</dbReference>
<dbReference type="InterPro" id="IPR008928">
    <property type="entry name" value="6-hairpin_glycosidase_sf"/>
</dbReference>
<dbReference type="EMBL" id="JBJHZY010000001">
    <property type="protein sequence ID" value="MFL0268110.1"/>
    <property type="molecule type" value="Genomic_DNA"/>
</dbReference>
<keyword evidence="6" id="KW-1185">Reference proteome</keyword>
<dbReference type="RefSeq" id="WP_406764693.1">
    <property type="nucleotide sequence ID" value="NZ_JBJHZY010000001.1"/>
</dbReference>
<sequence>MAKIADIYYKLDPWKIIEEGFDSNRNMVSESIFSLGNEYMGVRGYFEEGCSCNSLLGSYFNGVYEFSKDVNKTAYKGIIDHTHFMVNSVDWLYTRIKLDEELLDLGTVEFKDFKRVLDLKEGTLTRQFIWNTKGGKTLKVRFLRFLNMDKTNEGFQRIEFEPINFTGNIKLIMALDFGIIHAAREKNYWNIVKKDFREDIAAIIGETLTSNQRVYSGFKLISDCIIEKSAYVKDKLIGYEVTVNLIKGEISKIDKLVSNLVVKDTFMDAEHIWSNGTSLVKKQEEKGFEAVLTDSTALWNNIWNRFDIQIDGDDKNQQGIRFCIFQMQQTYHGQDPNNNIGAKGLTGEAYNGHAFWDTETYCLPFFLFNNLKAAKNLLEFRYNNLNKAMERARMLDCSGACYPIATLNGEEACDLWQHASLQFQPSTGVAYGIWHYVQLSYDKEFLYTHGAEMLIQISRFLRSRGAWNQLTNKFGFYAVMGPDEFHMMVNNNCYTNYMAKKTFEYTIDVLKEMKTNSRQSYDMLQKKVNFTEEELQDLNNCAENMDILYNEETKIYEQHEGYFSLPHIEVDDIDIEDFPLYSNWSYDRIYRSDMIKQPDVLMLMFLYNQEFSSEVKEANYEYYETRCIHESSLSPSIHSVLAAELKKHEEALNFFGFATRMDLDNYNRNTREGLHTTSLAGAWVNIVYGFGGMRSDGEILKFYPSIPKIWNSYSFRVVYKEAILLIKVEKDKLNFKTLNGKSVEVSIYDEKYAIHPEGINIPFPGGSR</sequence>
<feature type="domain" description="Glycoside hydrolase family 65 N-terminal" evidence="4">
    <location>
        <begin position="17"/>
        <end position="258"/>
    </location>
</feature>
<gene>
    <name evidence="5" type="ORF">ACJDUH_08345</name>
</gene>
<evidence type="ECO:0000313" key="5">
    <source>
        <dbReference type="EMBL" id="MFL0268110.1"/>
    </source>
</evidence>
<keyword evidence="5" id="KW-0378">Hydrolase</keyword>
<dbReference type="InterPro" id="IPR011013">
    <property type="entry name" value="Gal_mutarotase_sf_dom"/>
</dbReference>
<name>A0ABW8TQW0_9CLOT</name>
<feature type="domain" description="Glycoside hydrolase family 65 C-terminal" evidence="3">
    <location>
        <begin position="693"/>
        <end position="753"/>
    </location>
</feature>
<comment type="caution">
    <text evidence="5">The sequence shown here is derived from an EMBL/GenBank/DDBJ whole genome shotgun (WGS) entry which is preliminary data.</text>
</comment>
<dbReference type="Gene3D" id="1.50.10.10">
    <property type="match status" value="1"/>
</dbReference>
<dbReference type="InterPro" id="IPR037018">
    <property type="entry name" value="GH65_N"/>
</dbReference>
<evidence type="ECO:0000313" key="6">
    <source>
        <dbReference type="Proteomes" id="UP001623661"/>
    </source>
</evidence>
<evidence type="ECO:0000256" key="1">
    <source>
        <dbReference type="ARBA" id="ARBA00006768"/>
    </source>
</evidence>
<dbReference type="InterPro" id="IPR005196">
    <property type="entry name" value="Glyco_hydro_65_N"/>
</dbReference>
<comment type="similarity">
    <text evidence="1">Belongs to the glycosyl hydrolase 65 family.</text>
</comment>